<keyword evidence="3" id="KW-1185">Reference proteome</keyword>
<evidence type="ECO:0000259" key="1">
    <source>
        <dbReference type="Pfam" id="PF24758"/>
    </source>
</evidence>
<proteinExistence type="predicted"/>
<dbReference type="Proteomes" id="UP000015105">
    <property type="component" value="Chromosome 2D"/>
</dbReference>
<organism evidence="2 3">
    <name type="scientific">Aegilops tauschii subsp. strangulata</name>
    <name type="common">Goatgrass</name>
    <dbReference type="NCBI Taxonomy" id="200361"/>
    <lineage>
        <taxon>Eukaryota</taxon>
        <taxon>Viridiplantae</taxon>
        <taxon>Streptophyta</taxon>
        <taxon>Embryophyta</taxon>
        <taxon>Tracheophyta</taxon>
        <taxon>Spermatophyta</taxon>
        <taxon>Magnoliopsida</taxon>
        <taxon>Liliopsida</taxon>
        <taxon>Poales</taxon>
        <taxon>Poaceae</taxon>
        <taxon>BOP clade</taxon>
        <taxon>Pooideae</taxon>
        <taxon>Triticodae</taxon>
        <taxon>Triticeae</taxon>
        <taxon>Triticinae</taxon>
        <taxon>Aegilops</taxon>
    </lineage>
</organism>
<dbReference type="AlphaFoldDB" id="A0A453AHS2"/>
<reference evidence="2" key="4">
    <citation type="submission" date="2019-03" db="UniProtKB">
        <authorList>
            <consortium name="EnsemblPlants"/>
        </authorList>
    </citation>
    <scope>IDENTIFICATION</scope>
</reference>
<dbReference type="Gene3D" id="3.80.10.10">
    <property type="entry name" value="Ribonuclease Inhibitor"/>
    <property type="match status" value="1"/>
</dbReference>
<evidence type="ECO:0000313" key="3">
    <source>
        <dbReference type="Proteomes" id="UP000015105"/>
    </source>
</evidence>
<sequence>MNAHRAELARWLQLLAAKGVQDLALVNCPWPRDVPLLATLFAVTTLTRLYLGMWKLPGTAALRSASFPHLRELGLGSFEMEQGVVDSLVARSPALEMLNILGCKGLRLRLVSQSLRCMQISCSRMEDVAVVKAPCLALERLIL</sequence>
<reference evidence="2" key="3">
    <citation type="journal article" date="2017" name="Nature">
        <title>Genome sequence of the progenitor of the wheat D genome Aegilops tauschii.</title>
        <authorList>
            <person name="Luo M.C."/>
            <person name="Gu Y.Q."/>
            <person name="Puiu D."/>
            <person name="Wang H."/>
            <person name="Twardziok S.O."/>
            <person name="Deal K.R."/>
            <person name="Huo N."/>
            <person name="Zhu T."/>
            <person name="Wang L."/>
            <person name="Wang Y."/>
            <person name="McGuire P.E."/>
            <person name="Liu S."/>
            <person name="Long H."/>
            <person name="Ramasamy R.K."/>
            <person name="Rodriguez J.C."/>
            <person name="Van S.L."/>
            <person name="Yuan L."/>
            <person name="Wang Z."/>
            <person name="Xia Z."/>
            <person name="Xiao L."/>
            <person name="Anderson O.D."/>
            <person name="Ouyang S."/>
            <person name="Liang Y."/>
            <person name="Zimin A.V."/>
            <person name="Pertea G."/>
            <person name="Qi P."/>
            <person name="Bennetzen J.L."/>
            <person name="Dai X."/>
            <person name="Dawson M.W."/>
            <person name="Muller H.G."/>
            <person name="Kugler K."/>
            <person name="Rivarola-Duarte L."/>
            <person name="Spannagl M."/>
            <person name="Mayer K.F.X."/>
            <person name="Lu F.H."/>
            <person name="Bevan M.W."/>
            <person name="Leroy P."/>
            <person name="Li P."/>
            <person name="You F.M."/>
            <person name="Sun Q."/>
            <person name="Liu Z."/>
            <person name="Lyons E."/>
            <person name="Wicker T."/>
            <person name="Salzberg S.L."/>
            <person name="Devos K.M."/>
            <person name="Dvorak J."/>
        </authorList>
    </citation>
    <scope>NUCLEOTIDE SEQUENCE [LARGE SCALE GENOMIC DNA]</scope>
    <source>
        <strain evidence="2">cv. AL8/78</strain>
    </source>
</reference>
<dbReference type="STRING" id="200361.A0A453AHS2"/>
<dbReference type="InterPro" id="IPR032675">
    <property type="entry name" value="LRR_dom_sf"/>
</dbReference>
<dbReference type="PANTHER" id="PTHR32141:SF183">
    <property type="entry name" value="F-BOX DOMAIN-CONTAINING PROTEIN"/>
    <property type="match status" value="1"/>
</dbReference>
<dbReference type="InterPro" id="IPR055411">
    <property type="entry name" value="LRR_FXL15/At3g58940/PEG3-like"/>
</dbReference>
<protein>
    <recommendedName>
        <fullName evidence="1">F-box/LRR-repeat protein 15/At3g58940/PEG3-like LRR domain-containing protein</fullName>
    </recommendedName>
</protein>
<dbReference type="SUPFAM" id="SSF52047">
    <property type="entry name" value="RNI-like"/>
    <property type="match status" value="1"/>
</dbReference>
<reference evidence="2" key="5">
    <citation type="journal article" date="2021" name="G3 (Bethesda)">
        <title>Aegilops tauschii genome assembly Aet v5.0 features greater sequence contiguity and improved annotation.</title>
        <authorList>
            <person name="Wang L."/>
            <person name="Zhu T."/>
            <person name="Rodriguez J.C."/>
            <person name="Deal K.R."/>
            <person name="Dubcovsky J."/>
            <person name="McGuire P.E."/>
            <person name="Lux T."/>
            <person name="Spannagl M."/>
            <person name="Mayer K.F.X."/>
            <person name="Baldrich P."/>
            <person name="Meyers B.C."/>
            <person name="Huo N."/>
            <person name="Gu Y.Q."/>
            <person name="Zhou H."/>
            <person name="Devos K.M."/>
            <person name="Bennetzen J.L."/>
            <person name="Unver T."/>
            <person name="Budak H."/>
            <person name="Gulick P.J."/>
            <person name="Galiba G."/>
            <person name="Kalapos B."/>
            <person name="Nelson D.R."/>
            <person name="Li P."/>
            <person name="You F.M."/>
            <person name="Luo M.C."/>
            <person name="Dvorak J."/>
        </authorList>
    </citation>
    <scope>NUCLEOTIDE SEQUENCE [LARGE SCALE GENOMIC DNA]</scope>
    <source>
        <strain evidence="2">cv. AL8/78</strain>
    </source>
</reference>
<reference evidence="3" key="1">
    <citation type="journal article" date="2014" name="Science">
        <title>Ancient hybridizations among the ancestral genomes of bread wheat.</title>
        <authorList>
            <consortium name="International Wheat Genome Sequencing Consortium,"/>
            <person name="Marcussen T."/>
            <person name="Sandve S.R."/>
            <person name="Heier L."/>
            <person name="Spannagl M."/>
            <person name="Pfeifer M."/>
            <person name="Jakobsen K.S."/>
            <person name="Wulff B.B."/>
            <person name="Steuernagel B."/>
            <person name="Mayer K.F."/>
            <person name="Olsen O.A."/>
        </authorList>
    </citation>
    <scope>NUCLEOTIDE SEQUENCE [LARGE SCALE GENOMIC DNA]</scope>
    <source>
        <strain evidence="3">cv. AL8/78</strain>
    </source>
</reference>
<dbReference type="Gramene" id="AET2Gv20139000.1">
    <property type="protein sequence ID" value="AET2Gv20139000.1"/>
    <property type="gene ID" value="AET2Gv20139000"/>
</dbReference>
<feature type="domain" description="F-box/LRR-repeat protein 15/At3g58940/PEG3-like LRR" evidence="1">
    <location>
        <begin position="8"/>
        <end position="143"/>
    </location>
</feature>
<dbReference type="Pfam" id="PF24758">
    <property type="entry name" value="LRR_At5g56370"/>
    <property type="match status" value="1"/>
</dbReference>
<name>A0A453AHS2_AEGTS</name>
<accession>A0A453AHS2</accession>
<dbReference type="PANTHER" id="PTHR32141">
    <property type="match status" value="1"/>
</dbReference>
<dbReference type="InterPro" id="IPR055302">
    <property type="entry name" value="F-box_dom-containing"/>
</dbReference>
<dbReference type="EnsemblPlants" id="AET2Gv20139000.1">
    <property type="protein sequence ID" value="AET2Gv20139000.1"/>
    <property type="gene ID" value="AET2Gv20139000"/>
</dbReference>
<evidence type="ECO:0000313" key="2">
    <source>
        <dbReference type="EnsemblPlants" id="AET2Gv20139000.1"/>
    </source>
</evidence>
<reference evidence="3" key="2">
    <citation type="journal article" date="2017" name="Nat. Plants">
        <title>The Aegilops tauschii genome reveals multiple impacts of transposons.</title>
        <authorList>
            <person name="Zhao G."/>
            <person name="Zou C."/>
            <person name="Li K."/>
            <person name="Wang K."/>
            <person name="Li T."/>
            <person name="Gao L."/>
            <person name="Zhang X."/>
            <person name="Wang H."/>
            <person name="Yang Z."/>
            <person name="Liu X."/>
            <person name="Jiang W."/>
            <person name="Mao L."/>
            <person name="Kong X."/>
            <person name="Jiao Y."/>
            <person name="Jia J."/>
        </authorList>
    </citation>
    <scope>NUCLEOTIDE SEQUENCE [LARGE SCALE GENOMIC DNA]</scope>
    <source>
        <strain evidence="3">cv. AL8/78</strain>
    </source>
</reference>